<dbReference type="EMBL" id="LFMY01000002">
    <property type="protein sequence ID" value="OKL63213.1"/>
    <property type="molecule type" value="Genomic_DNA"/>
</dbReference>
<dbReference type="AlphaFoldDB" id="A0A1Q5QB97"/>
<evidence type="ECO:0000313" key="3">
    <source>
        <dbReference type="Proteomes" id="UP000214365"/>
    </source>
</evidence>
<dbReference type="Proteomes" id="UP000214365">
    <property type="component" value="Unassembled WGS sequence"/>
</dbReference>
<keyword evidence="3" id="KW-1185">Reference proteome</keyword>
<proteinExistence type="predicted"/>
<organism evidence="2 3">
    <name type="scientific">Talaromyces atroroseus</name>
    <dbReference type="NCBI Taxonomy" id="1441469"/>
    <lineage>
        <taxon>Eukaryota</taxon>
        <taxon>Fungi</taxon>
        <taxon>Dikarya</taxon>
        <taxon>Ascomycota</taxon>
        <taxon>Pezizomycotina</taxon>
        <taxon>Eurotiomycetes</taxon>
        <taxon>Eurotiomycetidae</taxon>
        <taxon>Eurotiales</taxon>
        <taxon>Trichocomaceae</taxon>
        <taxon>Talaromyces</taxon>
        <taxon>Talaromyces sect. Trachyspermi</taxon>
    </lineage>
</organism>
<name>A0A1Q5QB97_TALAT</name>
<comment type="caution">
    <text evidence="2">The sequence shown here is derived from an EMBL/GenBank/DDBJ whole genome shotgun (WGS) entry which is preliminary data.</text>
</comment>
<sequence length="168" mass="19108">MPLSIRLVPQPIELRSMAHAMAEATRIEEAEAEAARSNNNRQGMSPGDDDDEDDDEDDDTTEFNDTHVYSVQELIPNLHREESITPVSRFDSNSSSERHIEEVENVDVGVGAENSGSGHTSLKAKTRGWKNRVSGLRMRCRIRMKKMVRSMKSGRTVVGIVEWWKRRR</sequence>
<evidence type="ECO:0000313" key="2">
    <source>
        <dbReference type="EMBL" id="OKL63213.1"/>
    </source>
</evidence>
<evidence type="ECO:0000256" key="1">
    <source>
        <dbReference type="SAM" id="MobiDB-lite"/>
    </source>
</evidence>
<protein>
    <submittedName>
        <fullName evidence="2">Uncharacterized protein</fullName>
    </submittedName>
</protein>
<reference evidence="2 3" key="1">
    <citation type="submission" date="2015-06" db="EMBL/GenBank/DDBJ databases">
        <title>Talaromyces atroroseus IBT 11181 draft genome.</title>
        <authorList>
            <person name="Rasmussen K.B."/>
            <person name="Rasmussen S."/>
            <person name="Petersen B."/>
            <person name="Sicheritz-Ponten T."/>
            <person name="Mortensen U.H."/>
            <person name="Thrane U."/>
        </authorList>
    </citation>
    <scope>NUCLEOTIDE SEQUENCE [LARGE SCALE GENOMIC DNA]</scope>
    <source>
        <strain evidence="2 3">IBT 11181</strain>
    </source>
</reference>
<feature type="region of interest" description="Disordered" evidence="1">
    <location>
        <begin position="22"/>
        <end position="99"/>
    </location>
</feature>
<feature type="compositionally biased region" description="Acidic residues" evidence="1">
    <location>
        <begin position="47"/>
        <end position="62"/>
    </location>
</feature>
<dbReference type="GeneID" id="31001069"/>
<accession>A0A1Q5QB97</accession>
<gene>
    <name evidence="2" type="ORF">UA08_01314</name>
</gene>
<dbReference type="RefSeq" id="XP_020123334.1">
    <property type="nucleotide sequence ID" value="XM_020260964.1"/>
</dbReference>